<proteinExistence type="predicted"/>
<protein>
    <submittedName>
        <fullName evidence="1">Uncharacterized protein</fullName>
    </submittedName>
</protein>
<evidence type="ECO:0000313" key="1">
    <source>
        <dbReference type="EMBL" id="SHG29735.1"/>
    </source>
</evidence>
<dbReference type="RefSeq" id="WP_139240364.1">
    <property type="nucleotide sequence ID" value="NZ_FQUS01000024.1"/>
</dbReference>
<keyword evidence="2" id="KW-1185">Reference proteome</keyword>
<organism evidence="1 2">
    <name type="scientific">Fodinibius roseus</name>
    <dbReference type="NCBI Taxonomy" id="1194090"/>
    <lineage>
        <taxon>Bacteria</taxon>
        <taxon>Pseudomonadati</taxon>
        <taxon>Balneolota</taxon>
        <taxon>Balneolia</taxon>
        <taxon>Balneolales</taxon>
        <taxon>Balneolaceae</taxon>
        <taxon>Fodinibius</taxon>
    </lineage>
</organism>
<sequence>MKKESFNFTNFDPLDRSEMKRLMAGSGNIYCNTGGNTWPCYHATLTECTDICADIGSCEGCAQFP</sequence>
<gene>
    <name evidence="1" type="ORF">SAMN05443144_1247</name>
</gene>
<accession>A0A1M5INC1</accession>
<evidence type="ECO:0000313" key="2">
    <source>
        <dbReference type="Proteomes" id="UP000184041"/>
    </source>
</evidence>
<dbReference type="EMBL" id="FQUS01000024">
    <property type="protein sequence ID" value="SHG29735.1"/>
    <property type="molecule type" value="Genomic_DNA"/>
</dbReference>
<dbReference type="AlphaFoldDB" id="A0A1M5INC1"/>
<dbReference type="Proteomes" id="UP000184041">
    <property type="component" value="Unassembled WGS sequence"/>
</dbReference>
<reference evidence="1 2" key="1">
    <citation type="submission" date="2016-11" db="EMBL/GenBank/DDBJ databases">
        <authorList>
            <person name="Jaros S."/>
            <person name="Januszkiewicz K."/>
            <person name="Wedrychowicz H."/>
        </authorList>
    </citation>
    <scope>NUCLEOTIDE SEQUENCE [LARGE SCALE GENOMIC DNA]</scope>
    <source>
        <strain evidence="1 2">DSM 21986</strain>
    </source>
</reference>
<dbReference type="STRING" id="1194090.SAMN05443144_1247"/>
<name>A0A1M5INC1_9BACT</name>